<organism evidence="6 7">
    <name type="scientific">Psychrosphaera ytuae</name>
    <dbReference type="NCBI Taxonomy" id="2820710"/>
    <lineage>
        <taxon>Bacteria</taxon>
        <taxon>Pseudomonadati</taxon>
        <taxon>Pseudomonadota</taxon>
        <taxon>Gammaproteobacteria</taxon>
        <taxon>Alteromonadales</taxon>
        <taxon>Pseudoalteromonadaceae</taxon>
        <taxon>Psychrosphaera</taxon>
    </lineage>
</organism>
<dbReference type="InterPro" id="IPR052363">
    <property type="entry name" value="LPS_export_LptC"/>
</dbReference>
<dbReference type="Gene3D" id="2.60.450.10">
    <property type="entry name" value="Lipopolysaccharide (LPS) transport protein A like domain"/>
    <property type="match status" value="1"/>
</dbReference>
<evidence type="ECO:0000256" key="2">
    <source>
        <dbReference type="ARBA" id="ARBA00022519"/>
    </source>
</evidence>
<dbReference type="PIRSF" id="PIRSF028513">
    <property type="entry name" value="LptC"/>
    <property type="match status" value="1"/>
</dbReference>
<protein>
    <submittedName>
        <fullName evidence="6">LPS export ABC transporter periplasmic protein LptC</fullName>
    </submittedName>
</protein>
<dbReference type="Pfam" id="PF06835">
    <property type="entry name" value="LptC"/>
    <property type="match status" value="1"/>
</dbReference>
<keyword evidence="5" id="KW-0472">Membrane</keyword>
<dbReference type="GO" id="GO:0015221">
    <property type="term" value="F:lipopolysaccharide transmembrane transporter activity"/>
    <property type="evidence" value="ECO:0007669"/>
    <property type="project" value="InterPro"/>
</dbReference>
<dbReference type="GO" id="GO:0030288">
    <property type="term" value="C:outer membrane-bounded periplasmic space"/>
    <property type="evidence" value="ECO:0007669"/>
    <property type="project" value="TreeGrafter"/>
</dbReference>
<dbReference type="EMBL" id="CP072110">
    <property type="protein sequence ID" value="QTH63430.1"/>
    <property type="molecule type" value="Genomic_DNA"/>
</dbReference>
<gene>
    <name evidence="6" type="primary">lptC</name>
    <name evidence="6" type="ORF">J1N51_11905</name>
</gene>
<dbReference type="Proteomes" id="UP000682739">
    <property type="component" value="Chromosome"/>
</dbReference>
<dbReference type="InterPro" id="IPR010664">
    <property type="entry name" value="LipoPS_assembly_LptC-rel"/>
</dbReference>
<evidence type="ECO:0000256" key="5">
    <source>
        <dbReference type="ARBA" id="ARBA00023136"/>
    </source>
</evidence>
<evidence type="ECO:0000256" key="3">
    <source>
        <dbReference type="ARBA" id="ARBA00022692"/>
    </source>
</evidence>
<dbReference type="NCBIfam" id="TIGR04409">
    <property type="entry name" value="LptC_YrbK"/>
    <property type="match status" value="1"/>
</dbReference>
<dbReference type="GO" id="GO:0005886">
    <property type="term" value="C:plasma membrane"/>
    <property type="evidence" value="ECO:0007669"/>
    <property type="project" value="InterPro"/>
</dbReference>
<keyword evidence="7" id="KW-1185">Reference proteome</keyword>
<sequence length="183" mass="21040">MPKKLLVLLIFIGISIYLWYPAFNTTEQAASNTDPVLVPDFTAKLLHQELFDHTGNLKQEVFSQKMEHFADLDLTYFEQPEFIIYQNDSPYWRLSAKVGNMQDGKLTLDENVQMLQLDNNELVNSIETSFLEIDLNSQFVTTDKMFVIKGQRTTITGYGLNADLKEGRVKMTKHVQTILKGNQ</sequence>
<keyword evidence="1" id="KW-1003">Cell membrane</keyword>
<keyword evidence="2" id="KW-0997">Cell inner membrane</keyword>
<dbReference type="InterPro" id="IPR026265">
    <property type="entry name" value="LptC"/>
</dbReference>
<dbReference type="GO" id="GO:0017089">
    <property type="term" value="F:glycolipid transfer activity"/>
    <property type="evidence" value="ECO:0007669"/>
    <property type="project" value="TreeGrafter"/>
</dbReference>
<evidence type="ECO:0000256" key="1">
    <source>
        <dbReference type="ARBA" id="ARBA00022475"/>
    </source>
</evidence>
<dbReference type="KEGG" id="psym:J1N51_11905"/>
<evidence type="ECO:0000313" key="6">
    <source>
        <dbReference type="EMBL" id="QTH63430.1"/>
    </source>
</evidence>
<dbReference type="RefSeq" id="WP_208831486.1">
    <property type="nucleotide sequence ID" value="NZ_CP072110.1"/>
</dbReference>
<dbReference type="AlphaFoldDB" id="A0A975DD27"/>
<evidence type="ECO:0000256" key="4">
    <source>
        <dbReference type="ARBA" id="ARBA00022989"/>
    </source>
</evidence>
<keyword evidence="3" id="KW-0812">Transmembrane</keyword>
<proteinExistence type="predicted"/>
<reference evidence="6" key="1">
    <citation type="submission" date="2021-03" db="EMBL/GenBank/DDBJ databases">
        <title>Description of Psychrosphaera ytuae sp. nov. isolated from deep sea sediment of South China Sea.</title>
        <authorList>
            <person name="Zhang J."/>
            <person name="Xu X.-D."/>
        </authorList>
    </citation>
    <scope>NUCLEOTIDE SEQUENCE</scope>
    <source>
        <strain evidence="6">MTZ26</strain>
    </source>
</reference>
<accession>A0A975DD27</accession>
<evidence type="ECO:0000313" key="7">
    <source>
        <dbReference type="Proteomes" id="UP000682739"/>
    </source>
</evidence>
<dbReference type="PANTHER" id="PTHR37481">
    <property type="entry name" value="LIPOPOLYSACCHARIDE EXPORT SYSTEM PROTEIN LPTC"/>
    <property type="match status" value="1"/>
</dbReference>
<keyword evidence="4" id="KW-1133">Transmembrane helix</keyword>
<name>A0A975DD27_9GAMM</name>
<dbReference type="PANTHER" id="PTHR37481:SF1">
    <property type="entry name" value="LIPOPOLYSACCHARIDE EXPORT SYSTEM PROTEIN LPTC"/>
    <property type="match status" value="1"/>
</dbReference>